<organism evidence="8 9">
    <name type="scientific">Tegillarca granosa</name>
    <name type="common">Malaysian cockle</name>
    <name type="synonym">Anadara granosa</name>
    <dbReference type="NCBI Taxonomy" id="220873"/>
    <lineage>
        <taxon>Eukaryota</taxon>
        <taxon>Metazoa</taxon>
        <taxon>Spiralia</taxon>
        <taxon>Lophotrochozoa</taxon>
        <taxon>Mollusca</taxon>
        <taxon>Bivalvia</taxon>
        <taxon>Autobranchia</taxon>
        <taxon>Pteriomorphia</taxon>
        <taxon>Arcoida</taxon>
        <taxon>Arcoidea</taxon>
        <taxon>Arcidae</taxon>
        <taxon>Tegillarca</taxon>
    </lineage>
</organism>
<comment type="caution">
    <text evidence="8">The sequence shown here is derived from an EMBL/GenBank/DDBJ whole genome shotgun (WGS) entry which is preliminary data.</text>
</comment>
<evidence type="ECO:0000313" key="8">
    <source>
        <dbReference type="EMBL" id="KAJ8314260.1"/>
    </source>
</evidence>
<keyword evidence="4 6" id="KW-1133">Transmembrane helix</keyword>
<evidence type="ECO:0000313" key="9">
    <source>
        <dbReference type="Proteomes" id="UP001217089"/>
    </source>
</evidence>
<dbReference type="Proteomes" id="UP001217089">
    <property type="component" value="Unassembled WGS sequence"/>
</dbReference>
<comment type="subcellular location">
    <subcellularLocation>
        <location evidence="1">Membrane</location>
        <topology evidence="1">Multi-pass membrane protein</topology>
    </subcellularLocation>
</comment>
<protein>
    <recommendedName>
        <fullName evidence="7">TMC domain-containing protein</fullName>
    </recommendedName>
</protein>
<feature type="domain" description="TMC" evidence="7">
    <location>
        <begin position="60"/>
        <end position="159"/>
    </location>
</feature>
<evidence type="ECO:0000256" key="6">
    <source>
        <dbReference type="SAM" id="Phobius"/>
    </source>
</evidence>
<evidence type="ECO:0000256" key="5">
    <source>
        <dbReference type="ARBA" id="ARBA00023136"/>
    </source>
</evidence>
<dbReference type="EMBL" id="JARBDR010000342">
    <property type="protein sequence ID" value="KAJ8314260.1"/>
    <property type="molecule type" value="Genomic_DNA"/>
</dbReference>
<evidence type="ECO:0000256" key="4">
    <source>
        <dbReference type="ARBA" id="ARBA00022989"/>
    </source>
</evidence>
<feature type="transmembrane region" description="Helical" evidence="6">
    <location>
        <begin position="31"/>
        <end position="50"/>
    </location>
</feature>
<feature type="transmembrane region" description="Helical" evidence="6">
    <location>
        <begin position="166"/>
        <end position="188"/>
    </location>
</feature>
<comment type="similarity">
    <text evidence="2">Belongs to the TMC family.</text>
</comment>
<dbReference type="PANTHER" id="PTHR23302:SF24">
    <property type="entry name" value="TMC DOMAIN-CONTAINING PROTEIN"/>
    <property type="match status" value="1"/>
</dbReference>
<keyword evidence="3 6" id="KW-0812">Transmembrane</keyword>
<evidence type="ECO:0000256" key="3">
    <source>
        <dbReference type="ARBA" id="ARBA00022692"/>
    </source>
</evidence>
<evidence type="ECO:0000256" key="2">
    <source>
        <dbReference type="ARBA" id="ARBA00006510"/>
    </source>
</evidence>
<dbReference type="InterPro" id="IPR038900">
    <property type="entry name" value="TMC"/>
</dbReference>
<gene>
    <name evidence="8" type="ORF">KUTeg_008821</name>
</gene>
<evidence type="ECO:0000256" key="1">
    <source>
        <dbReference type="ARBA" id="ARBA00004141"/>
    </source>
</evidence>
<name>A0ABQ9FD94_TEGGR</name>
<proteinExistence type="inferred from homology"/>
<evidence type="ECO:0000259" key="7">
    <source>
        <dbReference type="Pfam" id="PF07810"/>
    </source>
</evidence>
<keyword evidence="5 6" id="KW-0472">Membrane</keyword>
<accession>A0ABQ9FD94</accession>
<dbReference type="Pfam" id="PF07810">
    <property type="entry name" value="TMC"/>
    <property type="match status" value="1"/>
</dbReference>
<keyword evidence="9" id="KW-1185">Reference proteome</keyword>
<sequence length="226" mass="25765">MLQKAQSVHVSVQLPRIEQYDSGKTELSVTLFRIFFLRLANLIALIVSLYSNLNKKTFGCSGTVIGQEFYKLVVMDTMVHACVKLLMSFGKYFWSRQKSEFDIPAAVLVLIYRQGLVWVGTIACPVLPLLGLLSNVVFFYLNYIIVRKTCKPPIKRWNQSRNTSFLMGYLLVTLITIIAPVSVVVGSYDIIKLGHDSVRGQEREDNQKLLKKIQGIYRPGERQRNV</sequence>
<reference evidence="8 9" key="1">
    <citation type="submission" date="2022-12" db="EMBL/GenBank/DDBJ databases">
        <title>Chromosome-level genome of Tegillarca granosa.</title>
        <authorList>
            <person name="Kim J."/>
        </authorList>
    </citation>
    <scope>NUCLEOTIDE SEQUENCE [LARGE SCALE GENOMIC DNA]</scope>
    <source>
        <strain evidence="8">Teg-2019</strain>
        <tissue evidence="8">Adductor muscle</tissue>
    </source>
</reference>
<feature type="transmembrane region" description="Helical" evidence="6">
    <location>
        <begin position="126"/>
        <end position="145"/>
    </location>
</feature>
<dbReference type="PANTHER" id="PTHR23302">
    <property type="entry name" value="TRANSMEMBRANE CHANNEL-RELATED"/>
    <property type="match status" value="1"/>
</dbReference>
<dbReference type="InterPro" id="IPR012496">
    <property type="entry name" value="TMC_dom"/>
</dbReference>